<keyword evidence="3" id="KW-1185">Reference proteome</keyword>
<dbReference type="PANTHER" id="PTHR10000:SF8">
    <property type="entry name" value="HAD SUPERFAMILY HYDROLASE-LIKE, TYPE 3"/>
    <property type="match status" value="1"/>
</dbReference>
<dbReference type="SFLD" id="SFLDG01140">
    <property type="entry name" value="C2.B:_Phosphomannomutase_and_P"/>
    <property type="match status" value="1"/>
</dbReference>
<dbReference type="EMBL" id="JABEMC010000001">
    <property type="protein sequence ID" value="NNG77773.1"/>
    <property type="molecule type" value="Genomic_DNA"/>
</dbReference>
<dbReference type="InterPro" id="IPR006379">
    <property type="entry name" value="HAD-SF_hydro_IIB"/>
</dbReference>
<gene>
    <name evidence="2" type="ORF">CJ198_03600</name>
    <name evidence="1" type="ORF">HLA91_00035</name>
</gene>
<dbReference type="SFLD" id="SFLDS00003">
    <property type="entry name" value="Haloacid_Dehalogenase"/>
    <property type="match status" value="1"/>
</dbReference>
<name>A0A2N6PIE4_9MICO</name>
<accession>A0A2N6PIE4</accession>
<dbReference type="Pfam" id="PF08282">
    <property type="entry name" value="Hydrolase_3"/>
    <property type="match status" value="1"/>
</dbReference>
<dbReference type="NCBIfam" id="TIGR00099">
    <property type="entry name" value="Cof-subfamily"/>
    <property type="match status" value="1"/>
</dbReference>
<dbReference type="InterPro" id="IPR023214">
    <property type="entry name" value="HAD_sf"/>
</dbReference>
<dbReference type="Gene3D" id="3.40.50.1000">
    <property type="entry name" value="HAD superfamily/HAD-like"/>
    <property type="match status" value="1"/>
</dbReference>
<dbReference type="PANTHER" id="PTHR10000">
    <property type="entry name" value="PHOSPHOSERINE PHOSPHATASE"/>
    <property type="match status" value="1"/>
</dbReference>
<dbReference type="SUPFAM" id="SSF56784">
    <property type="entry name" value="HAD-like"/>
    <property type="match status" value="1"/>
</dbReference>
<dbReference type="NCBIfam" id="TIGR01484">
    <property type="entry name" value="HAD-SF-IIB"/>
    <property type="match status" value="1"/>
</dbReference>
<sequence>MKPHIIALDVDGTIVDYDDMMTDRVRSAIQAAEAAGHHVVIATGRSVGGALEVANRLGQRDGYLIASNGSVIVRITPEAEKGWEVHHVETFDPAPMLARMREHLPMALFMVEDAELMRWASGEFPVGELASNEQLNLVSFDELMDKEATRIVMRELNGSNEEFLDAVERIGLHGVTYSVGWSNWLDIAPDGVSKASGVEYVCQRLGVARSETVCAGDGMNDMEMMQWVAHGIAMGQAKDELKAQADVVTGTVEEDGLATALEDYFGLDS</sequence>
<dbReference type="AlphaFoldDB" id="A0A2N6PIE4"/>
<protein>
    <submittedName>
        <fullName evidence="1">HAD family phosphatase</fullName>
    </submittedName>
    <submittedName>
        <fullName evidence="2">Haloacid dehalogenase</fullName>
    </submittedName>
</protein>
<evidence type="ECO:0000313" key="2">
    <source>
        <dbReference type="EMBL" id="PMB98444.1"/>
    </source>
</evidence>
<evidence type="ECO:0000313" key="4">
    <source>
        <dbReference type="Proteomes" id="UP000549517"/>
    </source>
</evidence>
<dbReference type="Gene3D" id="3.30.1240.10">
    <property type="match status" value="1"/>
</dbReference>
<evidence type="ECO:0000313" key="3">
    <source>
        <dbReference type="Proteomes" id="UP000235703"/>
    </source>
</evidence>
<dbReference type="RefSeq" id="WP_102160935.1">
    <property type="nucleotide sequence ID" value="NZ_BAAAKH010000002.1"/>
</dbReference>
<reference evidence="2 3" key="1">
    <citation type="submission" date="2017-09" db="EMBL/GenBank/DDBJ databases">
        <title>Bacterial strain isolated from the female urinary microbiota.</title>
        <authorList>
            <person name="Thomas-White K."/>
            <person name="Kumar N."/>
            <person name="Forster S."/>
            <person name="Putonti C."/>
            <person name="Lawley T."/>
            <person name="Wolfe A.J."/>
        </authorList>
    </citation>
    <scope>NUCLEOTIDE SEQUENCE [LARGE SCALE GENOMIC DNA]</scope>
    <source>
        <strain evidence="2 3">UMB0680</strain>
    </source>
</reference>
<dbReference type="EMBL" id="PNFZ01000002">
    <property type="protein sequence ID" value="PMB98444.1"/>
    <property type="molecule type" value="Genomic_DNA"/>
</dbReference>
<proteinExistence type="predicted"/>
<dbReference type="Proteomes" id="UP000549517">
    <property type="component" value="Unassembled WGS sequence"/>
</dbReference>
<dbReference type="OrthoDB" id="3180855at2"/>
<dbReference type="InterPro" id="IPR000150">
    <property type="entry name" value="Cof"/>
</dbReference>
<organism evidence="2 3">
    <name type="scientific">Brevibacterium luteolum</name>
    <dbReference type="NCBI Taxonomy" id="199591"/>
    <lineage>
        <taxon>Bacteria</taxon>
        <taxon>Bacillati</taxon>
        <taxon>Actinomycetota</taxon>
        <taxon>Actinomycetes</taxon>
        <taxon>Micrococcales</taxon>
        <taxon>Brevibacteriaceae</taxon>
        <taxon>Brevibacterium</taxon>
    </lineage>
</organism>
<dbReference type="GeneID" id="86842723"/>
<dbReference type="InterPro" id="IPR036412">
    <property type="entry name" value="HAD-like_sf"/>
</dbReference>
<evidence type="ECO:0000313" key="1">
    <source>
        <dbReference type="EMBL" id="NNG77773.1"/>
    </source>
</evidence>
<dbReference type="GO" id="GO:0005829">
    <property type="term" value="C:cytosol"/>
    <property type="evidence" value="ECO:0007669"/>
    <property type="project" value="TreeGrafter"/>
</dbReference>
<dbReference type="Proteomes" id="UP000235703">
    <property type="component" value="Unassembled WGS sequence"/>
</dbReference>
<reference evidence="1 4" key="2">
    <citation type="submission" date="2020-05" db="EMBL/GenBank/DDBJ databases">
        <title>MicrobeNet Type strains.</title>
        <authorList>
            <person name="Nicholson A.C."/>
        </authorList>
    </citation>
    <scope>NUCLEOTIDE SEQUENCE [LARGE SCALE GENOMIC DNA]</scope>
    <source>
        <strain evidence="1 4">CCUG 46604</strain>
    </source>
</reference>
<comment type="caution">
    <text evidence="2">The sequence shown here is derived from an EMBL/GenBank/DDBJ whole genome shotgun (WGS) entry which is preliminary data.</text>
</comment>
<dbReference type="GO" id="GO:0016791">
    <property type="term" value="F:phosphatase activity"/>
    <property type="evidence" value="ECO:0007669"/>
    <property type="project" value="TreeGrafter"/>
</dbReference>
<dbReference type="GO" id="GO:0000287">
    <property type="term" value="F:magnesium ion binding"/>
    <property type="evidence" value="ECO:0007669"/>
    <property type="project" value="TreeGrafter"/>
</dbReference>